<sequence>MRGIISAAGYLPHWRLQREAITQVLGTSAGKGQRCVASYDEDSLTMAVEAGRKVLADAPAAPPSAVWFCTTSPTYAEKTNATVAHAALRLGSEVIAADAGSGLRGPAAALRSALRSTDPAVLVLAGDVRTGLSGSVDEKDGGDAGAAVLVGEGAAGSEVAVIAEYLGGASATREFLDRWRSPGEVRTRSWEDRFGEQRYGDLAAQAWEAGLKDAGLDLDQLSKVAVVGPRPRAGAALVKKLGAAGVEVIDSLASSVGFAGAAQPLLMLTALIEQSQPGQVIALLAMADGADVFFFRVTDAAVTAATATTAVTVADQLEDGDNTLLYSKYLSWRNVLPVQPPNRPEPARMSAAAAERRLDWKYGFVGSKDRESSALHLPPARVSFVGGNIDDMDPAPMADIAATVATFTVDSLAYSPSPPVVFAVCDFAGGGRLPVELTDVRPADVSIGMTVEMTFRRLNTADGIANYFWKARPVRGQKTSLGQSETTEQN</sequence>
<gene>
    <name evidence="2" type="ORF">UFOPK2766_00226</name>
</gene>
<reference evidence="2" key="1">
    <citation type="submission" date="2020-05" db="EMBL/GenBank/DDBJ databases">
        <authorList>
            <person name="Chiriac C."/>
            <person name="Salcher M."/>
            <person name="Ghai R."/>
            <person name="Kavagutti S V."/>
        </authorList>
    </citation>
    <scope>NUCLEOTIDE SEQUENCE</scope>
</reference>
<evidence type="ECO:0000313" key="2">
    <source>
        <dbReference type="EMBL" id="CAB4729631.1"/>
    </source>
</evidence>
<dbReference type="GO" id="GO:0016746">
    <property type="term" value="F:acyltransferase activity"/>
    <property type="evidence" value="ECO:0007669"/>
    <property type="project" value="InterPro"/>
</dbReference>
<feature type="domain" description="ChsH2 C-terminal OB-fold" evidence="1">
    <location>
        <begin position="401"/>
        <end position="456"/>
    </location>
</feature>
<dbReference type="Gene3D" id="3.40.47.10">
    <property type="match status" value="1"/>
</dbReference>
<dbReference type="EMBL" id="CAEZYU010000005">
    <property type="protein sequence ID" value="CAB4729631.1"/>
    <property type="molecule type" value="Genomic_DNA"/>
</dbReference>
<dbReference type="InterPro" id="IPR016039">
    <property type="entry name" value="Thiolase-like"/>
</dbReference>
<dbReference type="SUPFAM" id="SSF53901">
    <property type="entry name" value="Thiolase-like"/>
    <property type="match status" value="2"/>
</dbReference>
<evidence type="ECO:0000259" key="1">
    <source>
        <dbReference type="Pfam" id="PF01796"/>
    </source>
</evidence>
<protein>
    <submittedName>
        <fullName evidence="2">Unannotated protein</fullName>
    </submittedName>
</protein>
<proteinExistence type="predicted"/>
<dbReference type="AlphaFoldDB" id="A0A6J6S4B8"/>
<dbReference type="Pfam" id="PF01796">
    <property type="entry name" value="OB_ChsH2_C"/>
    <property type="match status" value="1"/>
</dbReference>
<name>A0A6J6S4B8_9ZZZZ</name>
<organism evidence="2">
    <name type="scientific">freshwater metagenome</name>
    <dbReference type="NCBI Taxonomy" id="449393"/>
    <lineage>
        <taxon>unclassified sequences</taxon>
        <taxon>metagenomes</taxon>
        <taxon>ecological metagenomes</taxon>
    </lineage>
</organism>
<accession>A0A6J6S4B8</accession>
<dbReference type="InterPro" id="IPR002878">
    <property type="entry name" value="ChsH2_C"/>
</dbReference>
<dbReference type="SUPFAM" id="SSF50249">
    <property type="entry name" value="Nucleic acid-binding proteins"/>
    <property type="match status" value="1"/>
</dbReference>
<dbReference type="InterPro" id="IPR012340">
    <property type="entry name" value="NA-bd_OB-fold"/>
</dbReference>